<dbReference type="PANTHER" id="PTHR11579:SF0">
    <property type="entry name" value="PROTEIN-L-ISOASPARTATE(D-ASPARTATE) O-METHYLTRANSFERASE"/>
    <property type="match status" value="1"/>
</dbReference>
<evidence type="ECO:0000256" key="9">
    <source>
        <dbReference type="ARBA" id="ARBA00031350"/>
    </source>
</evidence>
<comment type="catalytic activity">
    <reaction evidence="10">
        <text>[protein]-L-isoaspartate + S-adenosyl-L-methionine = [protein]-L-isoaspartate alpha-methyl ester + S-adenosyl-L-homocysteine</text>
        <dbReference type="Rhea" id="RHEA:12705"/>
        <dbReference type="Rhea" id="RHEA-COMP:12143"/>
        <dbReference type="Rhea" id="RHEA-COMP:12144"/>
        <dbReference type="ChEBI" id="CHEBI:57856"/>
        <dbReference type="ChEBI" id="CHEBI:59789"/>
        <dbReference type="ChEBI" id="CHEBI:90596"/>
        <dbReference type="ChEBI" id="CHEBI:90598"/>
        <dbReference type="EC" id="2.1.1.77"/>
    </reaction>
    <physiologicalReaction direction="left-to-right" evidence="10">
        <dbReference type="Rhea" id="RHEA:12706"/>
    </physiologicalReaction>
</comment>
<dbReference type="GO" id="GO:0004719">
    <property type="term" value="F:protein-L-isoaspartate (D-aspartate) O-methyltransferase activity"/>
    <property type="evidence" value="ECO:0007669"/>
    <property type="project" value="UniProtKB-EC"/>
</dbReference>
<dbReference type="InterPro" id="IPR029063">
    <property type="entry name" value="SAM-dependent_MTases_sf"/>
</dbReference>
<evidence type="ECO:0000256" key="12">
    <source>
        <dbReference type="ARBA" id="ARBA00042126"/>
    </source>
</evidence>
<accession>A0A7R9FMM1</accession>
<dbReference type="PANTHER" id="PTHR11579">
    <property type="entry name" value="PROTEIN-L-ISOASPARTATE O-METHYLTRANSFERASE"/>
    <property type="match status" value="1"/>
</dbReference>
<evidence type="ECO:0000256" key="2">
    <source>
        <dbReference type="ARBA" id="ARBA00005369"/>
    </source>
</evidence>
<dbReference type="FunFam" id="3.40.50.150:FF:000027">
    <property type="entry name" value="Protein-L-isoaspartate O-methyltransferase"/>
    <property type="match status" value="1"/>
</dbReference>
<reference evidence="14" key="1">
    <citation type="submission" date="2020-11" db="EMBL/GenBank/DDBJ databases">
        <authorList>
            <person name="Tran Van P."/>
        </authorList>
    </citation>
    <scope>NUCLEOTIDE SEQUENCE</scope>
</reference>
<dbReference type="EMBL" id="OE001276">
    <property type="protein sequence ID" value="CAD7456426.1"/>
    <property type="molecule type" value="Genomic_DNA"/>
</dbReference>
<evidence type="ECO:0000256" key="5">
    <source>
        <dbReference type="ARBA" id="ARBA00022603"/>
    </source>
</evidence>
<organism evidence="14">
    <name type="scientific">Timema tahoe</name>
    <dbReference type="NCBI Taxonomy" id="61484"/>
    <lineage>
        <taxon>Eukaryota</taxon>
        <taxon>Metazoa</taxon>
        <taxon>Ecdysozoa</taxon>
        <taxon>Arthropoda</taxon>
        <taxon>Hexapoda</taxon>
        <taxon>Insecta</taxon>
        <taxon>Pterygota</taxon>
        <taxon>Neoptera</taxon>
        <taxon>Polyneoptera</taxon>
        <taxon>Phasmatodea</taxon>
        <taxon>Timematodea</taxon>
        <taxon>Timematoidea</taxon>
        <taxon>Timematidae</taxon>
        <taxon>Timema</taxon>
    </lineage>
</organism>
<feature type="compositionally biased region" description="Basic residues" evidence="13">
    <location>
        <begin position="234"/>
        <end position="243"/>
    </location>
</feature>
<feature type="region of interest" description="Disordered" evidence="13">
    <location>
        <begin position="227"/>
        <end position="254"/>
    </location>
</feature>
<dbReference type="EC" id="2.1.1.77" evidence="3"/>
<protein>
    <recommendedName>
        <fullName evidence="11">Protein-L-isoaspartate(D-aspartate) O-methyltransferase</fullName>
        <ecNumber evidence="3">2.1.1.77</ecNumber>
    </recommendedName>
    <alternativeName>
        <fullName evidence="9">L-isoaspartyl protein carboxyl methyltransferase</fullName>
    </alternativeName>
    <alternativeName>
        <fullName evidence="12">Protein L-isoaspartyl/D-aspartyl methyltransferase</fullName>
    </alternativeName>
    <alternativeName>
        <fullName evidence="8">Protein-beta-aspartate methyltransferase</fullName>
    </alternativeName>
</protein>
<evidence type="ECO:0000256" key="6">
    <source>
        <dbReference type="ARBA" id="ARBA00022679"/>
    </source>
</evidence>
<comment type="similarity">
    <text evidence="2">Belongs to the methyltransferase superfamily. L-isoaspartyl/D-aspartyl protein methyltransferase family.</text>
</comment>
<dbReference type="SUPFAM" id="SSF53335">
    <property type="entry name" value="S-adenosyl-L-methionine-dependent methyltransferases"/>
    <property type="match status" value="1"/>
</dbReference>
<evidence type="ECO:0000256" key="7">
    <source>
        <dbReference type="ARBA" id="ARBA00022691"/>
    </source>
</evidence>
<dbReference type="NCBIfam" id="TIGR00080">
    <property type="entry name" value="pimt"/>
    <property type="match status" value="1"/>
</dbReference>
<evidence type="ECO:0000256" key="4">
    <source>
        <dbReference type="ARBA" id="ARBA00022490"/>
    </source>
</evidence>
<evidence type="ECO:0000256" key="3">
    <source>
        <dbReference type="ARBA" id="ARBA00011890"/>
    </source>
</evidence>
<dbReference type="PROSITE" id="PS01279">
    <property type="entry name" value="PCMT"/>
    <property type="match status" value="1"/>
</dbReference>
<name>A0A7R9FMM1_9NEOP</name>
<dbReference type="Gene3D" id="3.40.50.150">
    <property type="entry name" value="Vaccinia Virus protein VP39"/>
    <property type="match status" value="1"/>
</dbReference>
<dbReference type="GO" id="GO:0032259">
    <property type="term" value="P:methylation"/>
    <property type="evidence" value="ECO:0007669"/>
    <property type="project" value="UniProtKB-KW"/>
</dbReference>
<proteinExistence type="inferred from homology"/>
<dbReference type="InterPro" id="IPR000682">
    <property type="entry name" value="PCMT"/>
</dbReference>
<sequence>MDAPQGIGYGVTISAPHMHGYALELLKDHLTEGEHALDVGSGSGYLTVCMALMVGETGRAIGIDHIQELVEFSRTNVMKDHPDLLESGRVKLVVGDGRQGYKEEAPYNAIHVGAAAPTLPEALIDQLKPGGRLIVPVGPEGGNQQLEQIDKELNGSVTRTPLMGVVYVPLTDKDSQWPGRCLRQTCSLYRWLLAHVNPRNRASSANLARVPPRPGAMTRATPFGLKAAHNVSTRSRRASSKKRQSAESTASYDREGHAVIPTQTVPLDNVTKIINSQTVPIGEPDAGGSRVLGEHEPREAGHASTQLQHGLTTELDKTSQNVIRQHLLRWPYTDVACVVEAHQLCGGEGPHGVPHVYVVGLPGQGGRVLEPGRVRALERAGGDELIGGEAPQRNDVV</sequence>
<keyword evidence="6" id="KW-0808">Transferase</keyword>
<evidence type="ECO:0000256" key="1">
    <source>
        <dbReference type="ARBA" id="ARBA00004496"/>
    </source>
</evidence>
<gene>
    <name evidence="14" type="ORF">TTEB3V08_LOCUS4456</name>
</gene>
<dbReference type="GO" id="GO:0005737">
    <property type="term" value="C:cytoplasm"/>
    <property type="evidence" value="ECO:0007669"/>
    <property type="project" value="UniProtKB-SubCell"/>
</dbReference>
<keyword evidence="7" id="KW-0949">S-adenosyl-L-methionine</keyword>
<evidence type="ECO:0000256" key="13">
    <source>
        <dbReference type="SAM" id="MobiDB-lite"/>
    </source>
</evidence>
<evidence type="ECO:0000256" key="11">
    <source>
        <dbReference type="ARBA" id="ARBA00040923"/>
    </source>
</evidence>
<comment type="subcellular location">
    <subcellularLocation>
        <location evidence="1">Cytoplasm</location>
    </subcellularLocation>
</comment>
<dbReference type="Pfam" id="PF01135">
    <property type="entry name" value="PCMT"/>
    <property type="match status" value="1"/>
</dbReference>
<dbReference type="CDD" id="cd02440">
    <property type="entry name" value="AdoMet_MTases"/>
    <property type="match status" value="1"/>
</dbReference>
<feature type="region of interest" description="Disordered" evidence="13">
    <location>
        <begin position="278"/>
        <end position="297"/>
    </location>
</feature>
<evidence type="ECO:0000256" key="10">
    <source>
        <dbReference type="ARBA" id="ARBA00035815"/>
    </source>
</evidence>
<evidence type="ECO:0000256" key="8">
    <source>
        <dbReference type="ARBA" id="ARBA00031323"/>
    </source>
</evidence>
<evidence type="ECO:0000313" key="14">
    <source>
        <dbReference type="EMBL" id="CAD7456426.1"/>
    </source>
</evidence>
<keyword evidence="5" id="KW-0489">Methyltransferase</keyword>
<keyword evidence="4" id="KW-0963">Cytoplasm</keyword>
<dbReference type="AlphaFoldDB" id="A0A7R9FMM1"/>